<evidence type="ECO:0000313" key="4">
    <source>
        <dbReference type="Proteomes" id="UP001190700"/>
    </source>
</evidence>
<comment type="caution">
    <text evidence="3">The sequence shown here is derived from an EMBL/GenBank/DDBJ whole genome shotgun (WGS) entry which is preliminary data.</text>
</comment>
<feature type="compositionally biased region" description="Low complexity" evidence="1">
    <location>
        <begin position="68"/>
        <end position="85"/>
    </location>
</feature>
<name>A0AAE0G6V9_9CHLO</name>
<keyword evidence="4" id="KW-1185">Reference proteome</keyword>
<reference evidence="3 4" key="1">
    <citation type="journal article" date="2015" name="Genome Biol. Evol.">
        <title>Comparative Genomics of a Bacterivorous Green Alga Reveals Evolutionary Causalities and Consequences of Phago-Mixotrophic Mode of Nutrition.</title>
        <authorList>
            <person name="Burns J.A."/>
            <person name="Paasch A."/>
            <person name="Narechania A."/>
            <person name="Kim E."/>
        </authorList>
    </citation>
    <scope>NUCLEOTIDE SEQUENCE [LARGE SCALE GENOMIC DNA]</scope>
    <source>
        <strain evidence="3 4">PLY_AMNH</strain>
    </source>
</reference>
<feature type="region of interest" description="Disordered" evidence="1">
    <location>
        <begin position="68"/>
        <end position="87"/>
    </location>
</feature>
<dbReference type="EMBL" id="LGRX02008825">
    <property type="protein sequence ID" value="KAK3272707.1"/>
    <property type="molecule type" value="Genomic_DNA"/>
</dbReference>
<evidence type="ECO:0000256" key="1">
    <source>
        <dbReference type="SAM" id="MobiDB-lite"/>
    </source>
</evidence>
<sequence length="229" mass="25074">MTDDTADADADAVTLTVQKLQLPSAYAVEQPKNILILHSSNRQVPVPYHTTFPTFGLMLRSSSKSSSTRTAAAAAPTSSEGASTSLTEAAQQVNELLDKFHDAASRSDFEGYFVLFSEDARFLGTDISESWTKEEFAVYAKPAFESCNGWKYSLRAGSVRLVEPLSKENLSHLCFEECLDSARFKIAARGTGIAVLVNGEWRIRLYQLTFPVPNDCVPDFIALTGVTSE</sequence>
<dbReference type="InterPro" id="IPR037401">
    <property type="entry name" value="SnoaL-like"/>
</dbReference>
<evidence type="ECO:0000313" key="3">
    <source>
        <dbReference type="EMBL" id="KAK3272707.1"/>
    </source>
</evidence>
<organism evidence="3 4">
    <name type="scientific">Cymbomonas tetramitiformis</name>
    <dbReference type="NCBI Taxonomy" id="36881"/>
    <lineage>
        <taxon>Eukaryota</taxon>
        <taxon>Viridiplantae</taxon>
        <taxon>Chlorophyta</taxon>
        <taxon>Pyramimonadophyceae</taxon>
        <taxon>Pyramimonadales</taxon>
        <taxon>Pyramimonadaceae</taxon>
        <taxon>Cymbomonas</taxon>
    </lineage>
</organism>
<dbReference type="Pfam" id="PF13474">
    <property type="entry name" value="SnoaL_3"/>
    <property type="match status" value="1"/>
</dbReference>
<gene>
    <name evidence="3" type="ORF">CYMTET_19011</name>
</gene>
<evidence type="ECO:0000259" key="2">
    <source>
        <dbReference type="Pfam" id="PF13474"/>
    </source>
</evidence>
<accession>A0AAE0G6V9</accession>
<dbReference type="Proteomes" id="UP001190700">
    <property type="component" value="Unassembled WGS sequence"/>
</dbReference>
<feature type="domain" description="SnoaL-like" evidence="2">
    <location>
        <begin position="93"/>
        <end position="213"/>
    </location>
</feature>
<proteinExistence type="predicted"/>
<dbReference type="Gene3D" id="3.10.450.50">
    <property type="match status" value="1"/>
</dbReference>
<dbReference type="SUPFAM" id="SSF54427">
    <property type="entry name" value="NTF2-like"/>
    <property type="match status" value="1"/>
</dbReference>
<protein>
    <recommendedName>
        <fullName evidence="2">SnoaL-like domain-containing protein</fullName>
    </recommendedName>
</protein>
<dbReference type="AlphaFoldDB" id="A0AAE0G6V9"/>
<dbReference type="InterPro" id="IPR032710">
    <property type="entry name" value="NTF2-like_dom_sf"/>
</dbReference>